<reference evidence="2" key="1">
    <citation type="submission" date="2006-10" db="EMBL/GenBank/DDBJ databases">
        <authorList>
            <person name="Amadeo P."/>
            <person name="Zhao Q."/>
            <person name="Wortman J."/>
            <person name="Fraser-Liggett C."/>
            <person name="Carlton J."/>
        </authorList>
    </citation>
    <scope>NUCLEOTIDE SEQUENCE</scope>
    <source>
        <strain evidence="2">G3</strain>
    </source>
</reference>
<dbReference type="EMBL" id="DS113195">
    <property type="protein sequence ID" value="EAY20733.1"/>
    <property type="molecule type" value="Genomic_DNA"/>
</dbReference>
<gene>
    <name evidence="2" type="ORF">TVAG_391170</name>
</gene>
<dbReference type="Proteomes" id="UP000001542">
    <property type="component" value="Unassembled WGS sequence"/>
</dbReference>
<evidence type="ECO:0000313" key="2">
    <source>
        <dbReference type="EMBL" id="EAY20733.1"/>
    </source>
</evidence>
<dbReference type="OrthoDB" id="120976at2759"/>
<dbReference type="STRING" id="5722.A2DFN0"/>
<dbReference type="SMR" id="A2DFN0"/>
<dbReference type="AlphaFoldDB" id="A2DFN0"/>
<keyword evidence="3" id="KW-1185">Reference proteome</keyword>
<dbReference type="RefSeq" id="XP_001581719.1">
    <property type="nucleotide sequence ID" value="XM_001581669.1"/>
</dbReference>
<dbReference type="Gene3D" id="3.80.10.10">
    <property type="entry name" value="Ribonuclease Inhibitor"/>
    <property type="match status" value="1"/>
</dbReference>
<evidence type="ECO:0000256" key="1">
    <source>
        <dbReference type="SAM" id="MobiDB-lite"/>
    </source>
</evidence>
<dbReference type="GO" id="GO:0016477">
    <property type="term" value="P:cell migration"/>
    <property type="evidence" value="ECO:0000318"/>
    <property type="project" value="GO_Central"/>
</dbReference>
<feature type="compositionally biased region" description="Basic and acidic residues" evidence="1">
    <location>
        <begin position="869"/>
        <end position="881"/>
    </location>
</feature>
<dbReference type="VEuPathDB" id="TrichDB:TVAG_391170"/>
<feature type="compositionally biased region" description="Acidic residues" evidence="1">
    <location>
        <begin position="817"/>
        <end position="828"/>
    </location>
</feature>
<feature type="compositionally biased region" description="Pro residues" evidence="1">
    <location>
        <begin position="989"/>
        <end position="1010"/>
    </location>
</feature>
<feature type="region of interest" description="Disordered" evidence="1">
    <location>
        <begin position="779"/>
        <end position="804"/>
    </location>
</feature>
<dbReference type="InterPro" id="IPR051279">
    <property type="entry name" value="PP1-Reg/Actin-Interact_Protein"/>
</dbReference>
<feature type="compositionally biased region" description="Pro residues" evidence="1">
    <location>
        <begin position="1031"/>
        <end position="1057"/>
    </location>
</feature>
<feature type="compositionally biased region" description="Polar residues" evidence="1">
    <location>
        <begin position="1115"/>
        <end position="1126"/>
    </location>
</feature>
<dbReference type="InParanoid" id="A2DFN0"/>
<dbReference type="GO" id="GO:0034315">
    <property type="term" value="P:regulation of Arp2/3 complex-mediated actin nucleation"/>
    <property type="evidence" value="ECO:0000318"/>
    <property type="project" value="GO_Central"/>
</dbReference>
<dbReference type="PANTHER" id="PTHR24112">
    <property type="entry name" value="LEUCINE-RICH REPEAT, ISOFORM F-RELATED"/>
    <property type="match status" value="1"/>
</dbReference>
<dbReference type="KEGG" id="tva:5466278"/>
<dbReference type="PANTHER" id="PTHR24112:SF66">
    <property type="entry name" value="LEUCINE-RICH REPEAT, ISOFORM F"/>
    <property type="match status" value="1"/>
</dbReference>
<dbReference type="eggNOG" id="KOG4242">
    <property type="taxonomic scope" value="Eukaryota"/>
</dbReference>
<accession>A2DFN0</accession>
<dbReference type="GO" id="GO:0030027">
    <property type="term" value="C:lamellipodium"/>
    <property type="evidence" value="ECO:0000318"/>
    <property type="project" value="GO_Central"/>
</dbReference>
<feature type="compositionally biased region" description="Basic and acidic residues" evidence="1">
    <location>
        <begin position="791"/>
        <end position="804"/>
    </location>
</feature>
<evidence type="ECO:0000313" key="3">
    <source>
        <dbReference type="Proteomes" id="UP000001542"/>
    </source>
</evidence>
<proteinExistence type="predicted"/>
<feature type="compositionally biased region" description="Acidic residues" evidence="1">
    <location>
        <begin position="977"/>
        <end position="988"/>
    </location>
</feature>
<dbReference type="SUPFAM" id="SSF52047">
    <property type="entry name" value="RNI-like"/>
    <property type="match status" value="1"/>
</dbReference>
<protein>
    <submittedName>
        <fullName evidence="2">Leucine Rich Repeat family protein</fullName>
    </submittedName>
</protein>
<dbReference type="GO" id="GO:0005886">
    <property type="term" value="C:plasma membrane"/>
    <property type="evidence" value="ECO:0000318"/>
    <property type="project" value="GO_Central"/>
</dbReference>
<organism evidence="2 3">
    <name type="scientific">Trichomonas vaginalis (strain ATCC PRA-98 / G3)</name>
    <dbReference type="NCBI Taxonomy" id="412133"/>
    <lineage>
        <taxon>Eukaryota</taxon>
        <taxon>Metamonada</taxon>
        <taxon>Parabasalia</taxon>
        <taxon>Trichomonadida</taxon>
        <taxon>Trichomonadidae</taxon>
        <taxon>Trichomonas</taxon>
    </lineage>
</organism>
<feature type="compositionally biased region" description="Basic residues" evidence="1">
    <location>
        <begin position="832"/>
        <end position="843"/>
    </location>
</feature>
<sequence>MSLYGFDPLVEDNTFSDKETHDITSSLPEIEIPLHLLFRSQIRWNAKLIANTAVALSPHFINLYQQRKKGDAFKLYCSIFIGDVTLLGYTEEKYVLVQSNTQNIIFYATQGLKFAQLLYRNYQLSFSALMDKNLLTLKCPDISLFPRLDLPLSPSQQFQLTYLAACVKLGVPYNHQVVRYVHTMLLSQNTIIDIAQLPIDYSKPQEQSSIIKPMFTTLGEMNFLSGICCSDTKKPNLIDLMTEFIKLGTNFRIVHFNNCGINSGFTNLSRNARSNSDFNVNYWDLSGNNQIHDIQAFPEILSYNQSPVFLLNLSRMNIPPKVAASIFEVMARNDNFYGVRHLFLQGFPFQDQTVQKNITTFLENANKDSRLELQTLDLSKCGPGMDATLRAFCSYKTQLKTLLLNDNNITPSAFEVICFALRTFNTIEKLDISGTNLTKSNLATIIQTISENVNITKFRIIMDRMAISSDGLLPILRAFLSSRREKWIEISLNGNNMTFDDVEPLQALVKKMHNLEAISLSNNFTEKMKGVGELLGRFFLNGHLKKLTIEGTNEKKLGHELLPLLQAASQCQQLESLDISGNCGKNEIIPLLSAIVSQCKNLKSLKMDGNQINQFEQMDQLITSIKENESVISFSYPVLDAKQFVDSKKQKDQKMLISQISNQQVEAGTHINCHRLALKMPSELPFEANEDVQDLIQEITRDETRHVRGRKLMIHYMACEEMHVPLPFQAEHLSEPENVLLLQNTEKIKVYETPSLEKYVEEDKDNYKGIPFTTMNPDFNTLFANENSSENEQKQKESEVKQSEVVATKERAIFLFNEEEAEKHEDEEEKKPKKKAPPLKKKQIKDNDDDEDYKNIKRRVDDDSEDDFEIKTRRISKKELQRILPIDAEISDSSDDYDDNYVDPSEKAPKFVRKSIEDDDEEPPMPVKKSKPSKPSKASLKLSESSSAPEKPKPKPVKKLSIGTPQVEINRIRVESESETEEEEEEEIPLPPSPLKMKNPAPPISPPPVEVPKIQKKKFQFSDSDDYNQSPPSPPAEVKPLMQPKPKPNKMRPPPMHENPFKKPSPQKKQPVKPKKLEINDSSDDDIDVPPPPHIREIVKNGNKGPSPSKIPVYNRNQFQFSDSDE</sequence>
<dbReference type="InterPro" id="IPR032675">
    <property type="entry name" value="LRR_dom_sf"/>
</dbReference>
<name>A2DFN0_TRIV3</name>
<feature type="compositionally biased region" description="Acidic residues" evidence="1">
    <location>
        <begin position="889"/>
        <end position="901"/>
    </location>
</feature>
<feature type="region of interest" description="Disordered" evidence="1">
    <location>
        <begin position="817"/>
        <end position="1126"/>
    </location>
</feature>
<feature type="compositionally biased region" description="Low complexity" evidence="1">
    <location>
        <begin position="935"/>
        <end position="949"/>
    </location>
</feature>
<reference evidence="2" key="2">
    <citation type="journal article" date="2007" name="Science">
        <title>Draft genome sequence of the sexually transmitted pathogen Trichomonas vaginalis.</title>
        <authorList>
            <person name="Carlton J.M."/>
            <person name="Hirt R.P."/>
            <person name="Silva J.C."/>
            <person name="Delcher A.L."/>
            <person name="Schatz M."/>
            <person name="Zhao Q."/>
            <person name="Wortman J.R."/>
            <person name="Bidwell S.L."/>
            <person name="Alsmark U.C.M."/>
            <person name="Besteiro S."/>
            <person name="Sicheritz-Ponten T."/>
            <person name="Noel C.J."/>
            <person name="Dacks J.B."/>
            <person name="Foster P.G."/>
            <person name="Simillion C."/>
            <person name="Van de Peer Y."/>
            <person name="Miranda-Saavedra D."/>
            <person name="Barton G.J."/>
            <person name="Westrop G.D."/>
            <person name="Mueller S."/>
            <person name="Dessi D."/>
            <person name="Fiori P.L."/>
            <person name="Ren Q."/>
            <person name="Paulsen I."/>
            <person name="Zhang H."/>
            <person name="Bastida-Corcuera F.D."/>
            <person name="Simoes-Barbosa A."/>
            <person name="Brown M.T."/>
            <person name="Hayes R.D."/>
            <person name="Mukherjee M."/>
            <person name="Okumura C.Y."/>
            <person name="Schneider R."/>
            <person name="Smith A.J."/>
            <person name="Vanacova S."/>
            <person name="Villalvazo M."/>
            <person name="Haas B.J."/>
            <person name="Pertea M."/>
            <person name="Feldblyum T.V."/>
            <person name="Utterback T.R."/>
            <person name="Shu C.L."/>
            <person name="Osoegawa K."/>
            <person name="de Jong P.J."/>
            <person name="Hrdy I."/>
            <person name="Horvathova L."/>
            <person name="Zubacova Z."/>
            <person name="Dolezal P."/>
            <person name="Malik S.B."/>
            <person name="Logsdon J.M. Jr."/>
            <person name="Henze K."/>
            <person name="Gupta A."/>
            <person name="Wang C.C."/>
            <person name="Dunne R.L."/>
            <person name="Upcroft J.A."/>
            <person name="Upcroft P."/>
            <person name="White O."/>
            <person name="Salzberg S.L."/>
            <person name="Tang P."/>
            <person name="Chiu C.-H."/>
            <person name="Lee Y.-S."/>
            <person name="Embley T.M."/>
            <person name="Coombs G.H."/>
            <person name="Mottram J.C."/>
            <person name="Tachezy J."/>
            <person name="Fraser-Liggett C.M."/>
            <person name="Johnson P.J."/>
        </authorList>
    </citation>
    <scope>NUCLEOTIDE SEQUENCE [LARGE SCALE GENOMIC DNA]</scope>
    <source>
        <strain evidence="2">G3</strain>
    </source>
</reference>
<dbReference type="VEuPathDB" id="TrichDB:TVAGG3_0323810"/>